<dbReference type="InterPro" id="IPR036291">
    <property type="entry name" value="NAD(P)-bd_dom_sf"/>
</dbReference>
<keyword evidence="2" id="KW-1185">Reference proteome</keyword>
<dbReference type="GO" id="GO:0004029">
    <property type="term" value="F:aldehyde dehydrogenase (NAD+) activity"/>
    <property type="evidence" value="ECO:0007669"/>
    <property type="project" value="TreeGrafter"/>
</dbReference>
<dbReference type="GO" id="GO:0005737">
    <property type="term" value="C:cytoplasm"/>
    <property type="evidence" value="ECO:0007669"/>
    <property type="project" value="TreeGrafter"/>
</dbReference>
<sequence length="368" mass="40480">MKRILLVGATHLVGSHILDQALSANLRVRAILESREEAHRIQQLYPSVDSSVLDFLVVPSGEITRPRVFSDALSDSADPFEAVILCLAADAYEEVDCLSRYVAAESERVCRILGSIKDASTAVGRVILVSSLTRFAGWLANPSTSGHPRRYTINMPVPEPEIGGVDSDYILEASRASDNVIYDAICNWIKDSNTSFEFVALSAPAIYGPSIWGVDHWVDIQEANLEIWNILNKQTSETVPSPPYGIYSYADVRDVALATIQALHVPMTRVNRVYLSAGSMPSTLIIAQYLTARFPECEELVQSDQLAPQLSACLETAQSPESEDSNNSGSILGLGRYRSWEEAVGDVAAQLLDFRRRRERTRKMGMGG</sequence>
<dbReference type="RefSeq" id="XP_033649761.1">
    <property type="nucleotide sequence ID" value="XM_033801776.1"/>
</dbReference>
<accession>A0A6A6J734</accession>
<gene>
    <name evidence="1" type="ORF">EI97DRAFT_470563</name>
</gene>
<dbReference type="InterPro" id="IPR051783">
    <property type="entry name" value="NAD(P)-dependent_oxidoreduct"/>
</dbReference>
<dbReference type="GeneID" id="54554951"/>
<dbReference type="Proteomes" id="UP000800097">
    <property type="component" value="Unassembled WGS sequence"/>
</dbReference>
<dbReference type="OrthoDB" id="2735536at2759"/>
<protein>
    <recommendedName>
        <fullName evidence="3">NAD(P)-binding protein</fullName>
    </recommendedName>
</protein>
<evidence type="ECO:0000313" key="1">
    <source>
        <dbReference type="EMBL" id="KAF2272222.1"/>
    </source>
</evidence>
<dbReference type="AlphaFoldDB" id="A0A6A6J734"/>
<dbReference type="PANTHER" id="PTHR48079">
    <property type="entry name" value="PROTEIN YEEZ"/>
    <property type="match status" value="1"/>
</dbReference>
<dbReference type="SUPFAM" id="SSF51735">
    <property type="entry name" value="NAD(P)-binding Rossmann-fold domains"/>
    <property type="match status" value="1"/>
</dbReference>
<organism evidence="1 2">
    <name type="scientific">Westerdykella ornata</name>
    <dbReference type="NCBI Taxonomy" id="318751"/>
    <lineage>
        <taxon>Eukaryota</taxon>
        <taxon>Fungi</taxon>
        <taxon>Dikarya</taxon>
        <taxon>Ascomycota</taxon>
        <taxon>Pezizomycotina</taxon>
        <taxon>Dothideomycetes</taxon>
        <taxon>Pleosporomycetidae</taxon>
        <taxon>Pleosporales</taxon>
        <taxon>Sporormiaceae</taxon>
        <taxon>Westerdykella</taxon>
    </lineage>
</organism>
<reference evidence="1" key="1">
    <citation type="journal article" date="2020" name="Stud. Mycol.">
        <title>101 Dothideomycetes genomes: a test case for predicting lifestyles and emergence of pathogens.</title>
        <authorList>
            <person name="Haridas S."/>
            <person name="Albert R."/>
            <person name="Binder M."/>
            <person name="Bloem J."/>
            <person name="Labutti K."/>
            <person name="Salamov A."/>
            <person name="Andreopoulos B."/>
            <person name="Baker S."/>
            <person name="Barry K."/>
            <person name="Bills G."/>
            <person name="Bluhm B."/>
            <person name="Cannon C."/>
            <person name="Castanera R."/>
            <person name="Culley D."/>
            <person name="Daum C."/>
            <person name="Ezra D."/>
            <person name="Gonzalez J."/>
            <person name="Henrissat B."/>
            <person name="Kuo A."/>
            <person name="Liang C."/>
            <person name="Lipzen A."/>
            <person name="Lutzoni F."/>
            <person name="Magnuson J."/>
            <person name="Mondo S."/>
            <person name="Nolan M."/>
            <person name="Ohm R."/>
            <person name="Pangilinan J."/>
            <person name="Park H.-J."/>
            <person name="Ramirez L."/>
            <person name="Alfaro M."/>
            <person name="Sun H."/>
            <person name="Tritt A."/>
            <person name="Yoshinaga Y."/>
            <person name="Zwiers L.-H."/>
            <person name="Turgeon B."/>
            <person name="Goodwin S."/>
            <person name="Spatafora J."/>
            <person name="Crous P."/>
            <person name="Grigoriev I."/>
        </authorList>
    </citation>
    <scope>NUCLEOTIDE SEQUENCE</scope>
    <source>
        <strain evidence="1">CBS 379.55</strain>
    </source>
</reference>
<evidence type="ECO:0008006" key="3">
    <source>
        <dbReference type="Google" id="ProtNLM"/>
    </source>
</evidence>
<dbReference type="PANTHER" id="PTHR48079:SF9">
    <property type="entry name" value="PUTATIVE-RELATED"/>
    <property type="match status" value="1"/>
</dbReference>
<dbReference type="Gene3D" id="3.40.50.720">
    <property type="entry name" value="NAD(P)-binding Rossmann-like Domain"/>
    <property type="match status" value="1"/>
</dbReference>
<dbReference type="EMBL" id="ML986524">
    <property type="protein sequence ID" value="KAF2272222.1"/>
    <property type="molecule type" value="Genomic_DNA"/>
</dbReference>
<name>A0A6A6J734_WESOR</name>
<evidence type="ECO:0000313" key="2">
    <source>
        <dbReference type="Proteomes" id="UP000800097"/>
    </source>
</evidence>
<proteinExistence type="predicted"/>